<reference evidence="1 2" key="1">
    <citation type="journal article" date="2022" name="Plant J.">
        <title>Chromosome-level genome of Camellia lanceoleosa provides a valuable resource for understanding genome evolution and self-incompatibility.</title>
        <authorList>
            <person name="Gong W."/>
            <person name="Xiao S."/>
            <person name="Wang L."/>
            <person name="Liao Z."/>
            <person name="Chang Y."/>
            <person name="Mo W."/>
            <person name="Hu G."/>
            <person name="Li W."/>
            <person name="Zhao G."/>
            <person name="Zhu H."/>
            <person name="Hu X."/>
            <person name="Ji K."/>
            <person name="Xiang X."/>
            <person name="Song Q."/>
            <person name="Yuan D."/>
            <person name="Jin S."/>
            <person name="Zhang L."/>
        </authorList>
    </citation>
    <scope>NUCLEOTIDE SEQUENCE [LARGE SCALE GENOMIC DNA]</scope>
    <source>
        <strain evidence="1">SQ_2022a</strain>
    </source>
</reference>
<organism evidence="1 2">
    <name type="scientific">Camellia lanceoleosa</name>
    <dbReference type="NCBI Taxonomy" id="1840588"/>
    <lineage>
        <taxon>Eukaryota</taxon>
        <taxon>Viridiplantae</taxon>
        <taxon>Streptophyta</taxon>
        <taxon>Embryophyta</taxon>
        <taxon>Tracheophyta</taxon>
        <taxon>Spermatophyta</taxon>
        <taxon>Magnoliopsida</taxon>
        <taxon>eudicotyledons</taxon>
        <taxon>Gunneridae</taxon>
        <taxon>Pentapetalae</taxon>
        <taxon>asterids</taxon>
        <taxon>Ericales</taxon>
        <taxon>Theaceae</taxon>
        <taxon>Camellia</taxon>
    </lineage>
</organism>
<protein>
    <submittedName>
        <fullName evidence="1">Bis(5'-adenosyl)-triphosphatase enpp4</fullName>
    </submittedName>
</protein>
<evidence type="ECO:0000313" key="2">
    <source>
        <dbReference type="Proteomes" id="UP001060215"/>
    </source>
</evidence>
<proteinExistence type="predicted"/>
<sequence length="192" mass="21308">MQFQLMKKTHQTQPRLFSPSTQTTLHLLLQNPPPPPSSSSPSSSSLHRFLRLLFFSSSSSTPQPHNSSFTPSLTTLAPIKPPNPSPNFARPLTKLTHPVVLLVSSDGFRLVPIQDPNPNIDRLIDNGTEAERGLIYVFPTLTFPNHYSIVTGLYRFHGIINNHFVDPYTVRASIWGVMNPSGGWVNPCGERG</sequence>
<keyword evidence="2" id="KW-1185">Reference proteome</keyword>
<evidence type="ECO:0000313" key="1">
    <source>
        <dbReference type="EMBL" id="KAI7995551.1"/>
    </source>
</evidence>
<dbReference type="EMBL" id="CM045769">
    <property type="protein sequence ID" value="KAI7995551.1"/>
    <property type="molecule type" value="Genomic_DNA"/>
</dbReference>
<name>A0ACC0G699_9ERIC</name>
<accession>A0ACC0G699</accession>
<dbReference type="Proteomes" id="UP001060215">
    <property type="component" value="Chromosome 12"/>
</dbReference>
<gene>
    <name evidence="1" type="ORF">LOK49_LG11G00507</name>
</gene>
<comment type="caution">
    <text evidence="1">The sequence shown here is derived from an EMBL/GenBank/DDBJ whole genome shotgun (WGS) entry which is preliminary data.</text>
</comment>